<keyword evidence="1" id="KW-0812">Transmembrane</keyword>
<name>A0A369QH32_9BACT</name>
<proteinExistence type="inferred from homology"/>
<keyword evidence="1" id="KW-0472">Membrane</keyword>
<comment type="similarity">
    <text evidence="1">Belongs to the TonB-dependent receptor family.</text>
</comment>
<feature type="domain" description="TonB-dependent receptor plug" evidence="3">
    <location>
        <begin position="156"/>
        <end position="260"/>
    </location>
</feature>
<dbReference type="PANTHER" id="PTHR30069">
    <property type="entry name" value="TONB-DEPENDENT OUTER MEMBRANE RECEPTOR"/>
    <property type="match status" value="1"/>
</dbReference>
<reference evidence="4 5" key="1">
    <citation type="submission" date="2018-04" db="EMBL/GenBank/DDBJ databases">
        <title>Adhaeribacter sp. HMF7616 genome sequencing and assembly.</title>
        <authorList>
            <person name="Kang H."/>
            <person name="Kang J."/>
            <person name="Cha I."/>
            <person name="Kim H."/>
            <person name="Joh K."/>
        </authorList>
    </citation>
    <scope>NUCLEOTIDE SEQUENCE [LARGE SCALE GENOMIC DNA]</scope>
    <source>
        <strain evidence="4 5">HMF7616</strain>
    </source>
</reference>
<feature type="compositionally biased region" description="Polar residues" evidence="2">
    <location>
        <begin position="177"/>
        <end position="197"/>
    </location>
</feature>
<dbReference type="GO" id="GO:0015344">
    <property type="term" value="F:siderophore uptake transmembrane transporter activity"/>
    <property type="evidence" value="ECO:0007669"/>
    <property type="project" value="TreeGrafter"/>
</dbReference>
<keyword evidence="1" id="KW-0998">Cell outer membrane</keyword>
<evidence type="ECO:0000256" key="1">
    <source>
        <dbReference type="PROSITE-ProRule" id="PRU01360"/>
    </source>
</evidence>
<dbReference type="Gene3D" id="2.60.40.1120">
    <property type="entry name" value="Carboxypeptidase-like, regulatory domain"/>
    <property type="match status" value="1"/>
</dbReference>
<feature type="region of interest" description="Disordered" evidence="2">
    <location>
        <begin position="177"/>
        <end position="203"/>
    </location>
</feature>
<evidence type="ECO:0000256" key="2">
    <source>
        <dbReference type="SAM" id="MobiDB-lite"/>
    </source>
</evidence>
<organism evidence="4 5">
    <name type="scientific">Adhaeribacter pallidiroseus</name>
    <dbReference type="NCBI Taxonomy" id="2072847"/>
    <lineage>
        <taxon>Bacteria</taxon>
        <taxon>Pseudomonadati</taxon>
        <taxon>Bacteroidota</taxon>
        <taxon>Cytophagia</taxon>
        <taxon>Cytophagales</taxon>
        <taxon>Hymenobacteraceae</taxon>
        <taxon>Adhaeribacter</taxon>
    </lineage>
</organism>
<keyword evidence="1" id="KW-1134">Transmembrane beta strand</keyword>
<protein>
    <submittedName>
        <fullName evidence="4">TonB-dependent receptor SusC</fullName>
    </submittedName>
</protein>
<dbReference type="Pfam" id="PF13715">
    <property type="entry name" value="CarbopepD_reg_2"/>
    <property type="match status" value="1"/>
</dbReference>
<evidence type="ECO:0000313" key="4">
    <source>
        <dbReference type="EMBL" id="RDC62526.1"/>
    </source>
</evidence>
<dbReference type="PROSITE" id="PS52016">
    <property type="entry name" value="TONB_DEPENDENT_REC_3"/>
    <property type="match status" value="1"/>
</dbReference>
<dbReference type="InterPro" id="IPR012910">
    <property type="entry name" value="Plug_dom"/>
</dbReference>
<dbReference type="PANTHER" id="PTHR30069:SF28">
    <property type="entry name" value="TONB-DEPENDENT RECEPTOR YNCD-RELATED"/>
    <property type="match status" value="1"/>
</dbReference>
<dbReference type="FunFam" id="2.170.130.10:FF:000003">
    <property type="entry name" value="SusC/RagA family TonB-linked outer membrane protein"/>
    <property type="match status" value="1"/>
</dbReference>
<dbReference type="InterPro" id="IPR037066">
    <property type="entry name" value="Plug_dom_sf"/>
</dbReference>
<dbReference type="SUPFAM" id="SSF49464">
    <property type="entry name" value="Carboxypeptidase regulatory domain-like"/>
    <property type="match status" value="1"/>
</dbReference>
<keyword evidence="1" id="KW-0813">Transport</keyword>
<gene>
    <name evidence="4" type="ORF">AHMF7616_01120</name>
</gene>
<keyword evidence="4" id="KW-0675">Receptor</keyword>
<dbReference type="GO" id="GO:0044718">
    <property type="term" value="P:siderophore transmembrane transport"/>
    <property type="evidence" value="ECO:0007669"/>
    <property type="project" value="TreeGrafter"/>
</dbReference>
<comment type="subcellular location">
    <subcellularLocation>
        <location evidence="1">Cell outer membrane</location>
        <topology evidence="1">Multi-pass membrane protein</topology>
    </subcellularLocation>
</comment>
<dbReference type="GO" id="GO:0009279">
    <property type="term" value="C:cell outer membrane"/>
    <property type="evidence" value="ECO:0007669"/>
    <property type="project" value="UniProtKB-SubCell"/>
</dbReference>
<dbReference type="AlphaFoldDB" id="A0A369QH32"/>
<evidence type="ECO:0000313" key="5">
    <source>
        <dbReference type="Proteomes" id="UP000253919"/>
    </source>
</evidence>
<dbReference type="Pfam" id="PF07715">
    <property type="entry name" value="Plug"/>
    <property type="match status" value="1"/>
</dbReference>
<dbReference type="EMBL" id="QASA01000001">
    <property type="protein sequence ID" value="RDC62526.1"/>
    <property type="molecule type" value="Genomic_DNA"/>
</dbReference>
<comment type="caution">
    <text evidence="4">The sequence shown here is derived from an EMBL/GenBank/DDBJ whole genome shotgun (WGS) entry which is preliminary data.</text>
</comment>
<dbReference type="SUPFAM" id="SSF56935">
    <property type="entry name" value="Porins"/>
    <property type="match status" value="1"/>
</dbReference>
<dbReference type="Proteomes" id="UP000253919">
    <property type="component" value="Unassembled WGS sequence"/>
</dbReference>
<accession>A0A369QH32</accession>
<sequence>MNKNLPFGSLLILLCCLFTLPVSSYGRSSGSASSSGRVSDSAALMKVRPPVASSVLGLVKATVEQTVKGKVTATTGEPLPFVNVLLKGTSSGATTDAAGNYTITVPDNNAVLVFSYIGYINQEITVGNRTTIDVQLVSDTKALEEVVVVGYGTQNKATLTGSVSQVAGAEIAKSPSANVTASLQGRTPGLTANQRSGQPGRDDPSILIRGTGTLNDNGPLIIVDGVPRSQLSRLNPEDIESISVLKDASAAIYGARGPMG</sequence>
<dbReference type="Gene3D" id="2.170.130.10">
    <property type="entry name" value="TonB-dependent receptor, plug domain"/>
    <property type="match status" value="1"/>
</dbReference>
<dbReference type="InterPro" id="IPR008969">
    <property type="entry name" value="CarboxyPept-like_regulatory"/>
</dbReference>
<evidence type="ECO:0000259" key="3">
    <source>
        <dbReference type="Pfam" id="PF07715"/>
    </source>
</evidence>
<keyword evidence="5" id="KW-1185">Reference proteome</keyword>
<dbReference type="InterPro" id="IPR039426">
    <property type="entry name" value="TonB-dep_rcpt-like"/>
</dbReference>